<gene>
    <name evidence="6" type="ORF">ABVC42_03665</name>
    <name evidence="7" type="ORF">ERD32_11610</name>
</gene>
<dbReference type="SMART" id="SM00507">
    <property type="entry name" value="HNHc"/>
    <property type="match status" value="1"/>
</dbReference>
<dbReference type="Gene3D" id="1.10.30.50">
    <property type="match status" value="1"/>
</dbReference>
<feature type="domain" description="HNH nuclease" evidence="5">
    <location>
        <begin position="75"/>
        <end position="127"/>
    </location>
</feature>
<dbReference type="InterPro" id="IPR002711">
    <property type="entry name" value="HNH"/>
</dbReference>
<evidence type="ECO:0000256" key="1">
    <source>
        <dbReference type="ARBA" id="ARBA00022722"/>
    </source>
</evidence>
<dbReference type="AlphaFoldDB" id="A0A4Q0LNE5"/>
<evidence type="ECO:0000259" key="5">
    <source>
        <dbReference type="SMART" id="SM00507"/>
    </source>
</evidence>
<evidence type="ECO:0000256" key="3">
    <source>
        <dbReference type="ARBA" id="ARBA00038412"/>
    </source>
</evidence>
<keyword evidence="1" id="KW-0540">Nuclease</keyword>
<reference evidence="6" key="2">
    <citation type="submission" date="2024-06" db="EMBL/GenBank/DDBJ databases">
        <title>Vaginal Lactobacillus fatty acid response mechanisms reveal a metabolite-targeted strategy for bacterial vaginosis treatment.</title>
        <authorList>
            <person name="Zhu M."/>
            <person name="Blainey P.C."/>
            <person name="Bloom S.M."/>
            <person name="Kwon D.S."/>
        </authorList>
    </citation>
    <scope>NUCLEOTIDE SEQUENCE</scope>
    <source>
        <strain evidence="6">194_F1_1</strain>
    </source>
</reference>
<reference evidence="7 8" key="1">
    <citation type="submission" date="2019-01" db="EMBL/GenBank/DDBJ databases">
        <title>The genome sequence of Lactobacillus crispatus L49.</title>
        <authorList>
            <person name="Zhong J."/>
            <person name="Zhang J."/>
        </authorList>
    </citation>
    <scope>NUCLEOTIDE SEQUENCE [LARGE SCALE GENOMIC DNA]</scope>
    <source>
        <strain evidence="7 8">L49</strain>
    </source>
</reference>
<dbReference type="Pfam" id="PF01844">
    <property type="entry name" value="HNH"/>
    <property type="match status" value="1"/>
</dbReference>
<sequence>MPRVRRCKYLGCHAFAVMPNHYCQTHISHEQEYLDRRNKYHESKQTRWKYNHVTRYRNSTKAKQNKFYHTRVWKNLRKVVLQRDYHLCRYCLKGTGTIVDHIVPVEFDINQIDNVNNLVTCCRDCHAKKTRWEQKYYGTGLHNQIKPVPEITDIKTISKLMNVPDGYEKPLEQFNF</sequence>
<dbReference type="InterPro" id="IPR003615">
    <property type="entry name" value="HNH_nuc"/>
</dbReference>
<keyword evidence="7" id="KW-0255">Endonuclease</keyword>
<keyword evidence="9" id="KW-1185">Reference proteome</keyword>
<dbReference type="Proteomes" id="UP001434419">
    <property type="component" value="Unassembled WGS sequence"/>
</dbReference>
<dbReference type="EMBL" id="JBETVU010000012">
    <property type="protein sequence ID" value="MES5149025.1"/>
    <property type="molecule type" value="Genomic_DNA"/>
</dbReference>
<evidence type="ECO:0000313" key="7">
    <source>
        <dbReference type="EMBL" id="RXF54707.1"/>
    </source>
</evidence>
<keyword evidence="2" id="KW-0378">Hydrolase</keyword>
<dbReference type="GO" id="GO:0008270">
    <property type="term" value="F:zinc ion binding"/>
    <property type="evidence" value="ECO:0007669"/>
    <property type="project" value="InterPro"/>
</dbReference>
<comment type="similarity">
    <text evidence="3">Belongs to the HNH nuclease family.</text>
</comment>
<evidence type="ECO:0000256" key="2">
    <source>
        <dbReference type="ARBA" id="ARBA00022801"/>
    </source>
</evidence>
<dbReference type="RefSeq" id="WP_005722159.1">
    <property type="nucleotide sequence ID" value="NZ_CP033426.1"/>
</dbReference>
<protein>
    <recommendedName>
        <fullName evidence="4">Putative HNH nuclease YajD</fullName>
    </recommendedName>
</protein>
<dbReference type="CDD" id="cd00085">
    <property type="entry name" value="HNHc"/>
    <property type="match status" value="1"/>
</dbReference>
<dbReference type="Proteomes" id="UP000289808">
    <property type="component" value="Unassembled WGS sequence"/>
</dbReference>
<dbReference type="PANTHER" id="PTHR41286:SF1">
    <property type="entry name" value="HNH NUCLEASE YAJD-RELATED"/>
    <property type="match status" value="1"/>
</dbReference>
<dbReference type="EMBL" id="SCLX01000115">
    <property type="protein sequence ID" value="RXF54707.1"/>
    <property type="molecule type" value="Genomic_DNA"/>
</dbReference>
<evidence type="ECO:0000313" key="9">
    <source>
        <dbReference type="Proteomes" id="UP001434419"/>
    </source>
</evidence>
<dbReference type="PANTHER" id="PTHR41286">
    <property type="entry name" value="HNH NUCLEASE YAJD-RELATED"/>
    <property type="match status" value="1"/>
</dbReference>
<evidence type="ECO:0000313" key="6">
    <source>
        <dbReference type="EMBL" id="MES5149025.1"/>
    </source>
</evidence>
<organism evidence="7 8">
    <name type="scientific">Lactobacillus crispatus</name>
    <dbReference type="NCBI Taxonomy" id="47770"/>
    <lineage>
        <taxon>Bacteria</taxon>
        <taxon>Bacillati</taxon>
        <taxon>Bacillota</taxon>
        <taxon>Bacilli</taxon>
        <taxon>Lactobacillales</taxon>
        <taxon>Lactobacillaceae</taxon>
        <taxon>Lactobacillus</taxon>
    </lineage>
</organism>
<evidence type="ECO:0000313" key="8">
    <source>
        <dbReference type="Proteomes" id="UP000289808"/>
    </source>
</evidence>
<name>A0A4Q0LNE5_9LACO</name>
<dbReference type="GO" id="GO:0004519">
    <property type="term" value="F:endonuclease activity"/>
    <property type="evidence" value="ECO:0007669"/>
    <property type="project" value="UniProtKB-KW"/>
</dbReference>
<comment type="caution">
    <text evidence="7">The sequence shown here is derived from an EMBL/GenBank/DDBJ whole genome shotgun (WGS) entry which is preliminary data.</text>
</comment>
<accession>A0A4Q0LNE5</accession>
<dbReference type="GO" id="GO:0003676">
    <property type="term" value="F:nucleic acid binding"/>
    <property type="evidence" value="ECO:0007669"/>
    <property type="project" value="InterPro"/>
</dbReference>
<evidence type="ECO:0000256" key="4">
    <source>
        <dbReference type="ARBA" id="ARBA00040194"/>
    </source>
</evidence>
<proteinExistence type="inferred from homology"/>
<dbReference type="GO" id="GO:0016787">
    <property type="term" value="F:hydrolase activity"/>
    <property type="evidence" value="ECO:0007669"/>
    <property type="project" value="UniProtKB-KW"/>
</dbReference>
<dbReference type="GO" id="GO:0005829">
    <property type="term" value="C:cytosol"/>
    <property type="evidence" value="ECO:0007669"/>
    <property type="project" value="TreeGrafter"/>
</dbReference>